<proteinExistence type="predicted"/>
<sequence>MENCFFSVRVHTRQDYLTILEGGLWIALGHYLKIEKWHPNFWPSTEVISSTTIWIRLLGLPLELFEKSILLHVARKLGKAVKLDRSMAVTRDRFARIFVEIDLMKLLIPRVKFLGHLQNVECESLHLVCFTCGQYGHKSFECPTTARNVTAPLPREIRDSGVGDRGLQGKKLNHGTRFEIFNHMEEDFQEQSIELLPERKEEGSDARKKPSVKPKPPFGPNGNVAPSLLAQWVQVFNRNSAGASGLAQGLEVAPLMNPIQHARQPSYEKEGGLDPGEQIRSSLEENIEQGQMTHSIGDQSLPDQLSQELLQF</sequence>
<keyword evidence="2" id="KW-1185">Reference proteome</keyword>
<accession>A0ACC0ATJ8</accession>
<organism evidence="1 2">
    <name type="scientific">Catharanthus roseus</name>
    <name type="common">Madagascar periwinkle</name>
    <name type="synonym">Vinca rosea</name>
    <dbReference type="NCBI Taxonomy" id="4058"/>
    <lineage>
        <taxon>Eukaryota</taxon>
        <taxon>Viridiplantae</taxon>
        <taxon>Streptophyta</taxon>
        <taxon>Embryophyta</taxon>
        <taxon>Tracheophyta</taxon>
        <taxon>Spermatophyta</taxon>
        <taxon>Magnoliopsida</taxon>
        <taxon>eudicotyledons</taxon>
        <taxon>Gunneridae</taxon>
        <taxon>Pentapetalae</taxon>
        <taxon>asterids</taxon>
        <taxon>lamiids</taxon>
        <taxon>Gentianales</taxon>
        <taxon>Apocynaceae</taxon>
        <taxon>Rauvolfioideae</taxon>
        <taxon>Vinceae</taxon>
        <taxon>Catharanthinae</taxon>
        <taxon>Catharanthus</taxon>
    </lineage>
</organism>
<gene>
    <name evidence="1" type="ORF">M9H77_22772</name>
</gene>
<dbReference type="Proteomes" id="UP001060085">
    <property type="component" value="Linkage Group LG05"/>
</dbReference>
<dbReference type="EMBL" id="CM044705">
    <property type="protein sequence ID" value="KAI5663449.1"/>
    <property type="molecule type" value="Genomic_DNA"/>
</dbReference>
<protein>
    <submittedName>
        <fullName evidence="1">Uncharacterized protein</fullName>
    </submittedName>
</protein>
<reference evidence="2" key="1">
    <citation type="journal article" date="2023" name="Nat. Plants">
        <title>Single-cell RNA sequencing provides a high-resolution roadmap for understanding the multicellular compartmentation of specialized metabolism.</title>
        <authorList>
            <person name="Sun S."/>
            <person name="Shen X."/>
            <person name="Li Y."/>
            <person name="Li Y."/>
            <person name="Wang S."/>
            <person name="Li R."/>
            <person name="Zhang H."/>
            <person name="Shen G."/>
            <person name="Guo B."/>
            <person name="Wei J."/>
            <person name="Xu J."/>
            <person name="St-Pierre B."/>
            <person name="Chen S."/>
            <person name="Sun C."/>
        </authorList>
    </citation>
    <scope>NUCLEOTIDE SEQUENCE [LARGE SCALE GENOMIC DNA]</scope>
</reference>
<evidence type="ECO:0000313" key="2">
    <source>
        <dbReference type="Proteomes" id="UP001060085"/>
    </source>
</evidence>
<name>A0ACC0ATJ8_CATRO</name>
<comment type="caution">
    <text evidence="1">The sequence shown here is derived from an EMBL/GenBank/DDBJ whole genome shotgun (WGS) entry which is preliminary data.</text>
</comment>
<evidence type="ECO:0000313" key="1">
    <source>
        <dbReference type="EMBL" id="KAI5663449.1"/>
    </source>
</evidence>